<accession>A0AA39YDW6</accession>
<evidence type="ECO:0000313" key="1">
    <source>
        <dbReference type="EMBL" id="KAK0649721.1"/>
    </source>
</evidence>
<organism evidence="1 2">
    <name type="scientific">Cercophora newfieldiana</name>
    <dbReference type="NCBI Taxonomy" id="92897"/>
    <lineage>
        <taxon>Eukaryota</taxon>
        <taxon>Fungi</taxon>
        <taxon>Dikarya</taxon>
        <taxon>Ascomycota</taxon>
        <taxon>Pezizomycotina</taxon>
        <taxon>Sordariomycetes</taxon>
        <taxon>Sordariomycetidae</taxon>
        <taxon>Sordariales</taxon>
        <taxon>Lasiosphaeriaceae</taxon>
        <taxon>Cercophora</taxon>
    </lineage>
</organism>
<gene>
    <name evidence="1" type="ORF">B0T16DRAFT_410613</name>
</gene>
<comment type="caution">
    <text evidence="1">The sequence shown here is derived from an EMBL/GenBank/DDBJ whole genome shotgun (WGS) entry which is preliminary data.</text>
</comment>
<dbReference type="AlphaFoldDB" id="A0AA39YDW6"/>
<dbReference type="EMBL" id="JAULSV010000003">
    <property type="protein sequence ID" value="KAK0649721.1"/>
    <property type="molecule type" value="Genomic_DNA"/>
</dbReference>
<protein>
    <submittedName>
        <fullName evidence="1">Uncharacterized protein</fullName>
    </submittedName>
</protein>
<sequence length="665" mass="72145">MLTPDVQADGKVAGATYPEVMVSYVALNSIHKSTDVARVKFEDAFRSWSFASDFDLPENASDVIDLCPAVSAYGPGYFALYRIQNQPRLVFLTTQKVSGFPFEVALACPPGATAIRTYRETGRRGLSGVLVGGDGLHHWASNEYLRAGQPGRLISAPGAFVQVVQLDVAQSQGGMLSVFAETKQHGLSYARVPPSNATFSTPLTSISLVPDGLGGAYSPFIDPEGLTQQVIVASKTGTLTLLSQDQATGYWQSSPFYVPDPDKVIEYSGYMTRVVFTGPRKGTNTDVQVPLADRPVVMRYPVYTDVLVNGRSVTIGPSGTTVLTDARGVLSYLIPSSGIATDFVTLENPGGGDPDIVPAPLEIDPTQKVFDKLATLETAEGLQNATLPNGNKLLAGSTASAGDIERYAKALKAMGEERRKIKAAGPARAVGASRGLVERSLKRETIACSAGWSGANRNLDVVSSSFNKAAARDNIFQDGLEFLQDVVGAIGDGIQWALERVEDRLELWIERTDRPGLRIFLETLLDITEAISLVFHIVFEVIDEFFEFLITFFDFEAWAVAKRYIASLTNGALDVAEIAIDKAQDSVSAFFDQMDEQLKDLIFPPELDGLGIFELFTDSRERSKSRAAVAVGAQETETKDSSVQSNAECPAHARWRWLRSQPARR</sequence>
<name>A0AA39YDW6_9PEZI</name>
<proteinExistence type="predicted"/>
<dbReference type="Proteomes" id="UP001174936">
    <property type="component" value="Unassembled WGS sequence"/>
</dbReference>
<keyword evidence="2" id="KW-1185">Reference proteome</keyword>
<evidence type="ECO:0000313" key="2">
    <source>
        <dbReference type="Proteomes" id="UP001174936"/>
    </source>
</evidence>
<reference evidence="1" key="1">
    <citation type="submission" date="2023-06" db="EMBL/GenBank/DDBJ databases">
        <title>Genome-scale phylogeny and comparative genomics of the fungal order Sordariales.</title>
        <authorList>
            <consortium name="Lawrence Berkeley National Laboratory"/>
            <person name="Hensen N."/>
            <person name="Bonometti L."/>
            <person name="Westerberg I."/>
            <person name="Brannstrom I.O."/>
            <person name="Guillou S."/>
            <person name="Cros-Aarteil S."/>
            <person name="Calhoun S."/>
            <person name="Haridas S."/>
            <person name="Kuo A."/>
            <person name="Mondo S."/>
            <person name="Pangilinan J."/>
            <person name="Riley R."/>
            <person name="Labutti K."/>
            <person name="Andreopoulos B."/>
            <person name="Lipzen A."/>
            <person name="Chen C."/>
            <person name="Yanf M."/>
            <person name="Daum C."/>
            <person name="Ng V."/>
            <person name="Clum A."/>
            <person name="Steindorff A."/>
            <person name="Ohm R."/>
            <person name="Martin F."/>
            <person name="Silar P."/>
            <person name="Natvig D."/>
            <person name="Lalanne C."/>
            <person name="Gautier V."/>
            <person name="Ament-Velasquez S.L."/>
            <person name="Kruys A."/>
            <person name="Hutchinson M.I."/>
            <person name="Powell A.J."/>
            <person name="Barry K."/>
            <person name="Miller A.N."/>
            <person name="Grigoriev I.V."/>
            <person name="Debuchy R."/>
            <person name="Gladieux P."/>
            <person name="Thoren M.H."/>
            <person name="Johannesson H."/>
        </authorList>
    </citation>
    <scope>NUCLEOTIDE SEQUENCE</scope>
    <source>
        <strain evidence="1">SMH2532-1</strain>
    </source>
</reference>